<dbReference type="AlphaFoldDB" id="A0A063Y3W0"/>
<evidence type="ECO:0000256" key="1">
    <source>
        <dbReference type="SAM" id="Phobius"/>
    </source>
</evidence>
<proteinExistence type="predicted"/>
<dbReference type="Proteomes" id="UP000027318">
    <property type="component" value="Unassembled WGS sequence"/>
</dbReference>
<reference evidence="3 4" key="1">
    <citation type="journal article" date="2005" name="Int. J. Syst. Evol. Microbiol.">
        <title>Nitrincola lacisaponensis gen. nov., sp. nov., a novel alkaliphilic bacterium isolated from an alkaline, saline lake.</title>
        <authorList>
            <person name="Dimitriu P.A."/>
            <person name="Shukla S.K."/>
            <person name="Conradt J."/>
            <person name="Marquez M.C."/>
            <person name="Ventosa A."/>
            <person name="Maglia A."/>
            <person name="Peyton B.M."/>
            <person name="Pinkart H.C."/>
            <person name="Mormile M.R."/>
        </authorList>
    </citation>
    <scope>NUCLEOTIDE SEQUENCE [LARGE SCALE GENOMIC DNA]</scope>
    <source>
        <strain evidence="3 4">4CA</strain>
    </source>
</reference>
<gene>
    <name evidence="3" type="ORF">ADINL_2351</name>
</gene>
<evidence type="ECO:0008006" key="5">
    <source>
        <dbReference type="Google" id="ProtNLM"/>
    </source>
</evidence>
<keyword evidence="2" id="KW-0732">Signal</keyword>
<dbReference type="PATRIC" id="fig|267850.7.peg.2319"/>
<organism evidence="3 4">
    <name type="scientific">Nitrincola lacisaponensis</name>
    <dbReference type="NCBI Taxonomy" id="267850"/>
    <lineage>
        <taxon>Bacteria</taxon>
        <taxon>Pseudomonadati</taxon>
        <taxon>Pseudomonadota</taxon>
        <taxon>Gammaproteobacteria</taxon>
        <taxon>Oceanospirillales</taxon>
        <taxon>Oceanospirillaceae</taxon>
        <taxon>Nitrincola</taxon>
    </lineage>
</organism>
<comment type="caution">
    <text evidence="3">The sequence shown here is derived from an EMBL/GenBank/DDBJ whole genome shotgun (WGS) entry which is preliminary data.</text>
</comment>
<dbReference type="STRING" id="267850.ADINL_2351"/>
<evidence type="ECO:0000313" key="3">
    <source>
        <dbReference type="EMBL" id="KDE39222.1"/>
    </source>
</evidence>
<feature type="chain" id="PRO_5001624268" description="PEP-CTERM protein-sorting domain-containing protein" evidence="2">
    <location>
        <begin position="20"/>
        <end position="193"/>
    </location>
</feature>
<name>A0A063Y3W0_9GAMM</name>
<feature type="transmembrane region" description="Helical" evidence="1">
    <location>
        <begin position="161"/>
        <end position="180"/>
    </location>
</feature>
<accession>A0A063Y3W0</accession>
<dbReference type="EMBL" id="JMSZ01000032">
    <property type="protein sequence ID" value="KDE39222.1"/>
    <property type="molecule type" value="Genomic_DNA"/>
</dbReference>
<keyword evidence="1" id="KW-0812">Transmembrane</keyword>
<keyword evidence="1" id="KW-1133">Transmembrane helix</keyword>
<sequence>MKRLMTGIVLLLASTLASAATVTISNPVAVTGFEGDQSSVPVSSFFTTDTSVTASFLDGMNAYQPFRIELDVITSVTGALSFDLATSVDEWAVSIVNTATNVVTELGSWFVLNQAGQLTGLLAEVEADTVYKLVVYGDYLHDMDFSRDFTLTLSNIALSEVPLPAAVWLFGSVLLGGLALRRKRQKSLSAQVA</sequence>
<keyword evidence="1" id="KW-0472">Membrane</keyword>
<protein>
    <recommendedName>
        <fullName evidence="5">PEP-CTERM protein-sorting domain-containing protein</fullName>
    </recommendedName>
</protein>
<evidence type="ECO:0000256" key="2">
    <source>
        <dbReference type="SAM" id="SignalP"/>
    </source>
</evidence>
<feature type="signal peptide" evidence="2">
    <location>
        <begin position="1"/>
        <end position="19"/>
    </location>
</feature>
<evidence type="ECO:0000313" key="4">
    <source>
        <dbReference type="Proteomes" id="UP000027318"/>
    </source>
</evidence>
<dbReference type="RefSeq" id="WP_036548060.1">
    <property type="nucleotide sequence ID" value="NZ_JMSZ01000032.1"/>
</dbReference>
<keyword evidence="4" id="KW-1185">Reference proteome</keyword>
<dbReference type="OrthoDB" id="5574020at2"/>